<name>A0ABS7TPB9_9BACT</name>
<dbReference type="EMBL" id="JAIRAU010000011">
    <property type="protein sequence ID" value="MBZ5710074.1"/>
    <property type="molecule type" value="Genomic_DNA"/>
</dbReference>
<comment type="caution">
    <text evidence="1">The sequence shown here is derived from an EMBL/GenBank/DDBJ whole genome shotgun (WGS) entry which is preliminary data.</text>
</comment>
<gene>
    <name evidence="1" type="ORF">K7C98_12490</name>
</gene>
<reference evidence="1" key="1">
    <citation type="submission" date="2021-08" db="EMBL/GenBank/DDBJ databases">
        <authorList>
            <person name="Stevens D.C."/>
        </authorList>
    </citation>
    <scope>NUCLEOTIDE SEQUENCE</scope>
    <source>
        <strain evidence="1">DSM 53165</strain>
    </source>
</reference>
<dbReference type="InterPro" id="IPR024997">
    <property type="entry name" value="DUF3892"/>
</dbReference>
<dbReference type="Proteomes" id="UP001139031">
    <property type="component" value="Unassembled WGS sequence"/>
</dbReference>
<keyword evidence="2" id="KW-1185">Reference proteome</keyword>
<accession>A0ABS7TPB9</accession>
<organism evidence="1 2">
    <name type="scientific">Nannocystis pusilla</name>
    <dbReference type="NCBI Taxonomy" id="889268"/>
    <lineage>
        <taxon>Bacteria</taxon>
        <taxon>Pseudomonadati</taxon>
        <taxon>Myxococcota</taxon>
        <taxon>Polyangia</taxon>
        <taxon>Nannocystales</taxon>
        <taxon>Nannocystaceae</taxon>
        <taxon>Nannocystis</taxon>
    </lineage>
</organism>
<dbReference type="Pfam" id="PF13031">
    <property type="entry name" value="DUF3892"/>
    <property type="match status" value="1"/>
</dbReference>
<sequence>MSLYYITNATKDSSGAIVRLKASEASPTVSGLVMSKADMIRLLDPPGRNTAKTYKDGRTADVRVNDGRYLRSDANDTRADNLGDLPPV</sequence>
<proteinExistence type="predicted"/>
<dbReference type="RefSeq" id="WP_224191845.1">
    <property type="nucleotide sequence ID" value="NZ_JAIRAU010000011.1"/>
</dbReference>
<protein>
    <submittedName>
        <fullName evidence="1">DUF3892 domain-containing protein</fullName>
    </submittedName>
</protein>
<evidence type="ECO:0000313" key="1">
    <source>
        <dbReference type="EMBL" id="MBZ5710074.1"/>
    </source>
</evidence>
<evidence type="ECO:0000313" key="2">
    <source>
        <dbReference type="Proteomes" id="UP001139031"/>
    </source>
</evidence>